<gene>
    <name evidence="2" type="ORF">PMIN01_07336</name>
</gene>
<dbReference type="AlphaFoldDB" id="A0A9P6GFQ5"/>
<evidence type="ECO:0000256" key="1">
    <source>
        <dbReference type="SAM" id="MobiDB-lite"/>
    </source>
</evidence>
<sequence>MSDMSRSAYHPGQRHVTPRTDLGTERFQGVFRFTRHGGKKSTCMMKVVSSIASGAFGSQLVAIARSGALATAPGHSIPDGNLHLLGSYAVQRVVGATTSDLLKTCKAIVTRTMAGRGYLSPGGTQLSALAKSTDTVVLRSRNFGPSHDSHQVRLSATAILR</sequence>
<evidence type="ECO:0000313" key="3">
    <source>
        <dbReference type="Proteomes" id="UP000756921"/>
    </source>
</evidence>
<feature type="region of interest" description="Disordered" evidence="1">
    <location>
        <begin position="1"/>
        <end position="21"/>
    </location>
</feature>
<dbReference type="EMBL" id="WJXW01000007">
    <property type="protein sequence ID" value="KAF9734433.1"/>
    <property type="molecule type" value="Genomic_DNA"/>
</dbReference>
<organism evidence="2 3">
    <name type="scientific">Paraphaeosphaeria minitans</name>
    <dbReference type="NCBI Taxonomy" id="565426"/>
    <lineage>
        <taxon>Eukaryota</taxon>
        <taxon>Fungi</taxon>
        <taxon>Dikarya</taxon>
        <taxon>Ascomycota</taxon>
        <taxon>Pezizomycotina</taxon>
        <taxon>Dothideomycetes</taxon>
        <taxon>Pleosporomycetidae</taxon>
        <taxon>Pleosporales</taxon>
        <taxon>Massarineae</taxon>
        <taxon>Didymosphaeriaceae</taxon>
        <taxon>Paraphaeosphaeria</taxon>
    </lineage>
</organism>
<dbReference type="Proteomes" id="UP000756921">
    <property type="component" value="Unassembled WGS sequence"/>
</dbReference>
<reference evidence="2" key="1">
    <citation type="journal article" date="2020" name="Mol. Plant Microbe Interact.">
        <title>Genome Sequence of the Biocontrol Agent Coniothyrium minitans strain Conio (IMI 134523).</title>
        <authorList>
            <person name="Patel D."/>
            <person name="Shittu T.A."/>
            <person name="Baroncelli R."/>
            <person name="Muthumeenakshi S."/>
            <person name="Osborne T.H."/>
            <person name="Janganan T.K."/>
            <person name="Sreenivasaprasad S."/>
        </authorList>
    </citation>
    <scope>NUCLEOTIDE SEQUENCE</scope>
    <source>
        <strain evidence="2">Conio</strain>
    </source>
</reference>
<name>A0A9P6GFQ5_9PLEO</name>
<proteinExistence type="predicted"/>
<protein>
    <submittedName>
        <fullName evidence="2">Uncharacterized protein</fullName>
    </submittedName>
</protein>
<comment type="caution">
    <text evidence="2">The sequence shown here is derived from an EMBL/GenBank/DDBJ whole genome shotgun (WGS) entry which is preliminary data.</text>
</comment>
<evidence type="ECO:0000313" key="2">
    <source>
        <dbReference type="EMBL" id="KAF9734433.1"/>
    </source>
</evidence>
<accession>A0A9P6GFQ5</accession>
<keyword evidence="3" id="KW-1185">Reference proteome</keyword>